<accession>A0A3P7P4U0</accession>
<keyword evidence="2" id="KW-1185">Reference proteome</keyword>
<name>A0A3P7P4U0_CYLGO</name>
<dbReference type="Proteomes" id="UP000271889">
    <property type="component" value="Unassembled WGS sequence"/>
</dbReference>
<organism evidence="1 2">
    <name type="scientific">Cylicostephanus goldi</name>
    <name type="common">Nematode worm</name>
    <dbReference type="NCBI Taxonomy" id="71465"/>
    <lineage>
        <taxon>Eukaryota</taxon>
        <taxon>Metazoa</taxon>
        <taxon>Ecdysozoa</taxon>
        <taxon>Nematoda</taxon>
        <taxon>Chromadorea</taxon>
        <taxon>Rhabditida</taxon>
        <taxon>Rhabditina</taxon>
        <taxon>Rhabditomorpha</taxon>
        <taxon>Strongyloidea</taxon>
        <taxon>Strongylidae</taxon>
        <taxon>Cylicostephanus</taxon>
    </lineage>
</organism>
<dbReference type="AlphaFoldDB" id="A0A3P7P4U0"/>
<dbReference type="EMBL" id="UYRV01132177">
    <property type="protein sequence ID" value="VDN37621.1"/>
    <property type="molecule type" value="Genomic_DNA"/>
</dbReference>
<proteinExistence type="predicted"/>
<gene>
    <name evidence="1" type="ORF">CGOC_LOCUS13519</name>
</gene>
<evidence type="ECO:0000313" key="1">
    <source>
        <dbReference type="EMBL" id="VDN37621.1"/>
    </source>
</evidence>
<reference evidence="1 2" key="1">
    <citation type="submission" date="2018-11" db="EMBL/GenBank/DDBJ databases">
        <authorList>
            <consortium name="Pathogen Informatics"/>
        </authorList>
    </citation>
    <scope>NUCLEOTIDE SEQUENCE [LARGE SCALE GENOMIC DNA]</scope>
</reference>
<dbReference type="OrthoDB" id="5786116at2759"/>
<evidence type="ECO:0000313" key="2">
    <source>
        <dbReference type="Proteomes" id="UP000271889"/>
    </source>
</evidence>
<sequence length="126" mass="15026">MRFLRAHRGNRMHFDRLRKLVAVENQFSLHAPNVHTMSGAEPSERNFGRLNRNFSNILYDGDIIISEKRLRELVDDIGSQQSGRKARSKRWAYRDKFYPDTIWRTGIPYAFDVDLREYRNPIPLFQ</sequence>
<protein>
    <submittedName>
        <fullName evidence="1">Uncharacterized protein</fullName>
    </submittedName>
</protein>